<comment type="caution">
    <text evidence="1">The sequence shown here is derived from an EMBL/GenBank/DDBJ whole genome shotgun (WGS) entry which is preliminary data.</text>
</comment>
<dbReference type="EMBL" id="VSRR010096071">
    <property type="protein sequence ID" value="MPC93787.1"/>
    <property type="molecule type" value="Genomic_DNA"/>
</dbReference>
<dbReference type="Proteomes" id="UP000324222">
    <property type="component" value="Unassembled WGS sequence"/>
</dbReference>
<protein>
    <submittedName>
        <fullName evidence="1">Uncharacterized protein</fullName>
    </submittedName>
</protein>
<keyword evidence="2" id="KW-1185">Reference proteome</keyword>
<proteinExistence type="predicted"/>
<accession>A0A5B7JKX1</accession>
<sequence length="68" mass="7310">MHHALADLPESVGKEVVDALDMGEEVQQADAVLVWDPASLYKQNFEILVMLGDFAITVGGSVHQSSLS</sequence>
<name>A0A5B7JKX1_PORTR</name>
<evidence type="ECO:0000313" key="2">
    <source>
        <dbReference type="Proteomes" id="UP000324222"/>
    </source>
</evidence>
<gene>
    <name evidence="1" type="ORF">E2C01_088928</name>
</gene>
<dbReference type="AlphaFoldDB" id="A0A5B7JKX1"/>
<reference evidence="1 2" key="1">
    <citation type="submission" date="2019-05" db="EMBL/GenBank/DDBJ databases">
        <title>Another draft genome of Portunus trituberculatus and its Hox gene families provides insights of decapod evolution.</title>
        <authorList>
            <person name="Jeong J.-H."/>
            <person name="Song I."/>
            <person name="Kim S."/>
            <person name="Choi T."/>
            <person name="Kim D."/>
            <person name="Ryu S."/>
            <person name="Kim W."/>
        </authorList>
    </citation>
    <scope>NUCLEOTIDE SEQUENCE [LARGE SCALE GENOMIC DNA]</scope>
    <source>
        <tissue evidence="1">Muscle</tissue>
    </source>
</reference>
<organism evidence="1 2">
    <name type="scientific">Portunus trituberculatus</name>
    <name type="common">Swimming crab</name>
    <name type="synonym">Neptunus trituberculatus</name>
    <dbReference type="NCBI Taxonomy" id="210409"/>
    <lineage>
        <taxon>Eukaryota</taxon>
        <taxon>Metazoa</taxon>
        <taxon>Ecdysozoa</taxon>
        <taxon>Arthropoda</taxon>
        <taxon>Crustacea</taxon>
        <taxon>Multicrustacea</taxon>
        <taxon>Malacostraca</taxon>
        <taxon>Eumalacostraca</taxon>
        <taxon>Eucarida</taxon>
        <taxon>Decapoda</taxon>
        <taxon>Pleocyemata</taxon>
        <taxon>Brachyura</taxon>
        <taxon>Eubrachyura</taxon>
        <taxon>Portunoidea</taxon>
        <taxon>Portunidae</taxon>
        <taxon>Portuninae</taxon>
        <taxon>Portunus</taxon>
    </lineage>
</organism>
<evidence type="ECO:0000313" key="1">
    <source>
        <dbReference type="EMBL" id="MPC93787.1"/>
    </source>
</evidence>